<sequence length="286" mass="32986">MSRDAELIAIESQIRAAIRDCVNRTSRKPFNWGGLMGYQQLSAIAEVLRSLPCRKIDTDYLSLLSVWVDLALSNNRSVASDLSETHKWLQRIADCLRYPNNSDYISGSVIDITEAAKLPLTSFQVQCKMEELLQQFVPDRQQNPAPFALKKKLRRLWDKYGTNLLHCYDIPGLPPDNLKIESMFSHLRRHQRRISGRKSTAELRDFGQYQVLFLAESEKQLLAQIQQVPLTEYKIQRRRLAMALAPRQQKHRLHHDPVSAIQGLVHQHQELLCVLESQALSYQLDS</sequence>
<dbReference type="EMBL" id="CP024785">
    <property type="protein sequence ID" value="AUB36129.1"/>
    <property type="molecule type" value="Genomic_DNA"/>
</dbReference>
<name>A0A2K8SL12_9NOSO</name>
<reference evidence="1 2" key="1">
    <citation type="submission" date="2017-11" db="EMBL/GenBank/DDBJ databases">
        <title>Complete genome of a free-living desiccation-tolerant cyanobacterium and its photosynthetic adaptation to extreme terrestrial habitat.</title>
        <authorList>
            <person name="Shang J."/>
        </authorList>
    </citation>
    <scope>NUCLEOTIDE SEQUENCE [LARGE SCALE GENOMIC DNA]</scope>
    <source>
        <strain evidence="1 2">CCNUN1</strain>
    </source>
</reference>
<keyword evidence="2" id="KW-1185">Reference proteome</keyword>
<organism evidence="1 2">
    <name type="scientific">Nostoc flagelliforme CCNUN1</name>
    <dbReference type="NCBI Taxonomy" id="2038116"/>
    <lineage>
        <taxon>Bacteria</taxon>
        <taxon>Bacillati</taxon>
        <taxon>Cyanobacteriota</taxon>
        <taxon>Cyanophyceae</taxon>
        <taxon>Nostocales</taxon>
        <taxon>Nostocaceae</taxon>
        <taxon>Nostoc</taxon>
    </lineage>
</organism>
<evidence type="ECO:0000313" key="1">
    <source>
        <dbReference type="EMBL" id="AUB36129.1"/>
    </source>
</evidence>
<dbReference type="KEGG" id="nfl:COO91_02030"/>
<dbReference type="Proteomes" id="UP000232003">
    <property type="component" value="Chromosome"/>
</dbReference>
<protein>
    <submittedName>
        <fullName evidence="1">Uncharacterized protein</fullName>
    </submittedName>
</protein>
<proteinExistence type="predicted"/>
<gene>
    <name evidence="1" type="ORF">COO91_02030</name>
</gene>
<evidence type="ECO:0000313" key="2">
    <source>
        <dbReference type="Proteomes" id="UP000232003"/>
    </source>
</evidence>
<accession>A0A2K8SL12</accession>
<dbReference type="AlphaFoldDB" id="A0A2K8SL12"/>
<dbReference type="OrthoDB" id="481825at2"/>
<dbReference type="RefSeq" id="WP_100898138.1">
    <property type="nucleotide sequence ID" value="NZ_CAWNNC010000001.1"/>
</dbReference>